<dbReference type="PANTHER" id="PTHR23502">
    <property type="entry name" value="MAJOR FACILITATOR SUPERFAMILY"/>
    <property type="match status" value="1"/>
</dbReference>
<feature type="transmembrane region" description="Helical" evidence="8">
    <location>
        <begin position="218"/>
        <end position="241"/>
    </location>
</feature>
<feature type="domain" description="Major facilitator superfamily (MFS) profile" evidence="9">
    <location>
        <begin position="11"/>
        <end position="394"/>
    </location>
</feature>
<name>A0ABT7XRJ4_9NEIS</name>
<dbReference type="NCBIfam" id="NF008314">
    <property type="entry name" value="PRK11102.1"/>
    <property type="match status" value="1"/>
</dbReference>
<dbReference type="CDD" id="cd17320">
    <property type="entry name" value="MFS_MdfA_MDR_like"/>
    <property type="match status" value="1"/>
</dbReference>
<evidence type="ECO:0000256" key="7">
    <source>
        <dbReference type="ARBA" id="ARBA00023136"/>
    </source>
</evidence>
<dbReference type="InterPro" id="IPR004812">
    <property type="entry name" value="Efflux_drug-R_Bcr/CmlA"/>
</dbReference>
<evidence type="ECO:0000256" key="4">
    <source>
        <dbReference type="ARBA" id="ARBA00022475"/>
    </source>
</evidence>
<comment type="subcellular location">
    <subcellularLocation>
        <location evidence="8">Cell inner membrane</location>
        <topology evidence="8">Multi-pass membrane protein</topology>
    </subcellularLocation>
    <subcellularLocation>
        <location evidence="1">Cell membrane</location>
        <topology evidence="1">Multi-pass membrane protein</topology>
    </subcellularLocation>
</comment>
<evidence type="ECO:0000256" key="6">
    <source>
        <dbReference type="ARBA" id="ARBA00022989"/>
    </source>
</evidence>
<organism evidence="10 11">
    <name type="scientific">Crenobacter oryzisoli</name>
    <dbReference type="NCBI Taxonomy" id="3056844"/>
    <lineage>
        <taxon>Bacteria</taxon>
        <taxon>Pseudomonadati</taxon>
        <taxon>Pseudomonadota</taxon>
        <taxon>Betaproteobacteria</taxon>
        <taxon>Neisseriales</taxon>
        <taxon>Neisseriaceae</taxon>
        <taxon>Crenobacter</taxon>
    </lineage>
</organism>
<dbReference type="EMBL" id="JAUEDK010000032">
    <property type="protein sequence ID" value="MDN0076402.1"/>
    <property type="molecule type" value="Genomic_DNA"/>
</dbReference>
<evidence type="ECO:0000256" key="3">
    <source>
        <dbReference type="ARBA" id="ARBA00022448"/>
    </source>
</evidence>
<keyword evidence="4" id="KW-1003">Cell membrane</keyword>
<keyword evidence="8" id="KW-0997">Cell inner membrane</keyword>
<protein>
    <recommendedName>
        <fullName evidence="8">Bcr/CflA family efflux transporter</fullName>
    </recommendedName>
</protein>
<evidence type="ECO:0000259" key="9">
    <source>
        <dbReference type="PROSITE" id="PS50850"/>
    </source>
</evidence>
<feature type="transmembrane region" description="Helical" evidence="8">
    <location>
        <begin position="307"/>
        <end position="329"/>
    </location>
</feature>
<evidence type="ECO:0000256" key="8">
    <source>
        <dbReference type="RuleBase" id="RU365088"/>
    </source>
</evidence>
<dbReference type="NCBIfam" id="TIGR00710">
    <property type="entry name" value="efflux_Bcr_CflA"/>
    <property type="match status" value="1"/>
</dbReference>
<dbReference type="PANTHER" id="PTHR23502:SF132">
    <property type="entry name" value="POLYAMINE TRANSPORTER 2-RELATED"/>
    <property type="match status" value="1"/>
</dbReference>
<feature type="transmembrane region" description="Helical" evidence="8">
    <location>
        <begin position="79"/>
        <end position="98"/>
    </location>
</feature>
<feature type="transmembrane region" description="Helical" evidence="8">
    <location>
        <begin position="253"/>
        <end position="271"/>
    </location>
</feature>
<keyword evidence="7 8" id="KW-0472">Membrane</keyword>
<dbReference type="Proteomes" id="UP001168540">
    <property type="component" value="Unassembled WGS sequence"/>
</dbReference>
<feature type="transmembrane region" description="Helical" evidence="8">
    <location>
        <begin position="137"/>
        <end position="161"/>
    </location>
</feature>
<comment type="similarity">
    <text evidence="2 8">Belongs to the major facilitator superfamily. Bcr/CmlA family.</text>
</comment>
<feature type="transmembrane region" description="Helical" evidence="8">
    <location>
        <begin position="283"/>
        <end position="301"/>
    </location>
</feature>
<proteinExistence type="inferred from homology"/>
<keyword evidence="3 8" id="KW-0813">Transport</keyword>
<gene>
    <name evidence="10" type="ORF">QU481_16130</name>
</gene>
<evidence type="ECO:0000256" key="5">
    <source>
        <dbReference type="ARBA" id="ARBA00022692"/>
    </source>
</evidence>
<keyword evidence="5 8" id="KW-0812">Transmembrane</keyword>
<evidence type="ECO:0000256" key="1">
    <source>
        <dbReference type="ARBA" id="ARBA00004651"/>
    </source>
</evidence>
<evidence type="ECO:0000313" key="10">
    <source>
        <dbReference type="EMBL" id="MDN0076402.1"/>
    </source>
</evidence>
<dbReference type="PROSITE" id="PS50850">
    <property type="entry name" value="MFS"/>
    <property type="match status" value="1"/>
</dbReference>
<dbReference type="InterPro" id="IPR020846">
    <property type="entry name" value="MFS_dom"/>
</dbReference>
<dbReference type="RefSeq" id="WP_289831057.1">
    <property type="nucleotide sequence ID" value="NZ_JAUEDK010000032.1"/>
</dbReference>
<feature type="transmembrane region" description="Helical" evidence="8">
    <location>
        <begin position="341"/>
        <end position="363"/>
    </location>
</feature>
<dbReference type="Pfam" id="PF07690">
    <property type="entry name" value="MFS_1"/>
    <property type="match status" value="1"/>
</dbReference>
<feature type="transmembrane region" description="Helical" evidence="8">
    <location>
        <begin position="369"/>
        <end position="387"/>
    </location>
</feature>
<feature type="transmembrane region" description="Helical" evidence="8">
    <location>
        <begin position="167"/>
        <end position="187"/>
    </location>
</feature>
<keyword evidence="6 8" id="KW-1133">Transmembrane helix</keyword>
<comment type="caution">
    <text evidence="10">The sequence shown here is derived from an EMBL/GenBank/DDBJ whole genome shotgun (WGS) entry which is preliminary data.</text>
</comment>
<evidence type="ECO:0000256" key="2">
    <source>
        <dbReference type="ARBA" id="ARBA00006236"/>
    </source>
</evidence>
<evidence type="ECO:0000313" key="11">
    <source>
        <dbReference type="Proteomes" id="UP001168540"/>
    </source>
</evidence>
<sequence>MCSPRSCPPHAYLIVLLGALVAFGPLSIDMYLPGLPAIAQGLNAPISQIQLTVGGFLAGLCLGMLVYGPLSDRYGRRPVLLSGIALYLVASLACALAHNAEQLIALRVLQAIGGGAGSVMGRTVVRDVFALDEAAQTLSLLHLVTMIAPLLAPILGSWLLLYAGWRALFLVLALFGAACLLVVALFLPESHPADRRGDLTLMAAFRAYGRLFADPPSIGYLLANGLTFGAMFAYITGSPFVYIQYFGLSPQRYGYLFALNTAGIIALTLLNKRLSRRVAPDQLLQGQTALVAMAGSALWLLGARHLLSVFLPLLIPIGLTGSIGPNAMARLLQRHAEQAGAAMALAISAQFGLGMLASSLVAMLQDGTPRAMCLVVALCCVGAWLGLQWVRLHPVAAHACAESK</sequence>
<dbReference type="InterPro" id="IPR036259">
    <property type="entry name" value="MFS_trans_sf"/>
</dbReference>
<feature type="transmembrane region" description="Helical" evidence="8">
    <location>
        <begin position="12"/>
        <end position="28"/>
    </location>
</feature>
<dbReference type="Gene3D" id="1.20.1720.10">
    <property type="entry name" value="Multidrug resistance protein D"/>
    <property type="match status" value="1"/>
</dbReference>
<accession>A0ABT7XRJ4</accession>
<feature type="transmembrane region" description="Helical" evidence="8">
    <location>
        <begin position="48"/>
        <end position="67"/>
    </location>
</feature>
<comment type="caution">
    <text evidence="8">Lacks conserved residue(s) required for the propagation of feature annotation.</text>
</comment>
<dbReference type="InterPro" id="IPR011701">
    <property type="entry name" value="MFS"/>
</dbReference>
<reference evidence="10" key="1">
    <citation type="submission" date="2023-06" db="EMBL/GenBank/DDBJ databases">
        <authorList>
            <person name="Zhang S."/>
        </authorList>
    </citation>
    <scope>NUCLEOTIDE SEQUENCE</scope>
    <source>
        <strain evidence="10">SG2303</strain>
    </source>
</reference>
<dbReference type="SUPFAM" id="SSF103473">
    <property type="entry name" value="MFS general substrate transporter"/>
    <property type="match status" value="1"/>
</dbReference>
<keyword evidence="11" id="KW-1185">Reference proteome</keyword>